<sequence>MLGGRANRASPLRQCGNCRDHVGDLGGGLKVRSCRVDLSQRVEDVSALGASCGSRRGSAGPRSQMSPSRKPSSKDDGKGSEVEKVTEEQGGGGELLATSVSTLTPGSLSRPSHPCHDSSSPQRRLGFLFNQGKTKEVAGEAGEAGVGGAMLRSEIVSRGGRRPKRRCAMEGSAASGIATPEAWSEGRWPPKAACSGPPPCLSSDGRRHDGSTAGVLTTPFFLSSVASGRLRVVVRPERPAGTGRRGELSANCCPRDFTERNDGMKSPNEPGAEIVEIKEQGRLLELSKSWAFIVMQQESKGTTGCRGGTSRAAPFIKRLKPFVPKPSEAEDSRREAERAEGSPDYCQPRRNESLALSLGVLPDMSQGKLGPGWSYHVRVTFGGGAGNVAGGAGAARMYRVATATECAGGSQARLNKGRAPMGWHGWCAGVGETDCQSIWWTGDPSAPPPFLAEQGRGERHDRAVPRSKKPLAIHERNASETHSVYCYSMPCASSHVAQHRSEWPSWRRRGEWERRWHVDDRLCHDGSARDLRPPGRGRKHNNGGAQPAQYAVFSAIVQGGGEILMVVESEQMAT</sequence>
<feature type="compositionally biased region" description="Basic and acidic residues" evidence="1">
    <location>
        <begin position="72"/>
        <end position="87"/>
    </location>
</feature>
<evidence type="ECO:0000313" key="2">
    <source>
        <dbReference type="EMBL" id="EJK77556.1"/>
    </source>
</evidence>
<dbReference type="Proteomes" id="UP000266841">
    <property type="component" value="Unassembled WGS sequence"/>
</dbReference>
<accession>K0TP09</accession>
<name>K0TP09_THAOC</name>
<feature type="compositionally biased region" description="Low complexity" evidence="1">
    <location>
        <begin position="49"/>
        <end position="63"/>
    </location>
</feature>
<organism evidence="2 3">
    <name type="scientific">Thalassiosira oceanica</name>
    <name type="common">Marine diatom</name>
    <dbReference type="NCBI Taxonomy" id="159749"/>
    <lineage>
        <taxon>Eukaryota</taxon>
        <taxon>Sar</taxon>
        <taxon>Stramenopiles</taxon>
        <taxon>Ochrophyta</taxon>
        <taxon>Bacillariophyta</taxon>
        <taxon>Coscinodiscophyceae</taxon>
        <taxon>Thalassiosirophycidae</taxon>
        <taxon>Thalassiosirales</taxon>
        <taxon>Thalassiosiraceae</taxon>
        <taxon>Thalassiosira</taxon>
    </lineage>
</organism>
<comment type="caution">
    <text evidence="2">The sequence shown here is derived from an EMBL/GenBank/DDBJ whole genome shotgun (WGS) entry which is preliminary data.</text>
</comment>
<gene>
    <name evidence="2" type="ORF">THAOC_00605</name>
</gene>
<feature type="compositionally biased region" description="Polar residues" evidence="1">
    <location>
        <begin position="98"/>
        <end position="110"/>
    </location>
</feature>
<evidence type="ECO:0000256" key="1">
    <source>
        <dbReference type="SAM" id="MobiDB-lite"/>
    </source>
</evidence>
<feature type="compositionally biased region" description="Basic and acidic residues" evidence="1">
    <location>
        <begin position="524"/>
        <end position="533"/>
    </location>
</feature>
<feature type="region of interest" description="Disordered" evidence="1">
    <location>
        <begin position="239"/>
        <end position="269"/>
    </location>
</feature>
<evidence type="ECO:0000313" key="3">
    <source>
        <dbReference type="Proteomes" id="UP000266841"/>
    </source>
</evidence>
<dbReference type="AlphaFoldDB" id="K0TP09"/>
<feature type="region of interest" description="Disordered" evidence="1">
    <location>
        <begin position="322"/>
        <end position="349"/>
    </location>
</feature>
<feature type="region of interest" description="Disordered" evidence="1">
    <location>
        <begin position="162"/>
        <end position="208"/>
    </location>
</feature>
<protein>
    <submittedName>
        <fullName evidence="2">Uncharacterized protein</fullName>
    </submittedName>
</protein>
<feature type="region of interest" description="Disordered" evidence="1">
    <location>
        <begin position="49"/>
        <end position="124"/>
    </location>
</feature>
<dbReference type="EMBL" id="AGNL01000722">
    <property type="protein sequence ID" value="EJK77556.1"/>
    <property type="molecule type" value="Genomic_DNA"/>
</dbReference>
<feature type="compositionally biased region" description="Basic and acidic residues" evidence="1">
    <location>
        <begin position="327"/>
        <end position="349"/>
    </location>
</feature>
<reference evidence="2 3" key="1">
    <citation type="journal article" date="2012" name="Genome Biol.">
        <title>Genome and low-iron response of an oceanic diatom adapted to chronic iron limitation.</title>
        <authorList>
            <person name="Lommer M."/>
            <person name="Specht M."/>
            <person name="Roy A.S."/>
            <person name="Kraemer L."/>
            <person name="Andreson R."/>
            <person name="Gutowska M.A."/>
            <person name="Wolf J."/>
            <person name="Bergner S.V."/>
            <person name="Schilhabel M.B."/>
            <person name="Klostermeier U.C."/>
            <person name="Beiko R.G."/>
            <person name="Rosenstiel P."/>
            <person name="Hippler M."/>
            <person name="Laroche J."/>
        </authorList>
    </citation>
    <scope>NUCLEOTIDE SEQUENCE [LARGE SCALE GENOMIC DNA]</scope>
    <source>
        <strain evidence="2 3">CCMP1005</strain>
    </source>
</reference>
<feature type="region of interest" description="Disordered" evidence="1">
    <location>
        <begin position="524"/>
        <end position="545"/>
    </location>
</feature>
<keyword evidence="3" id="KW-1185">Reference proteome</keyword>
<proteinExistence type="predicted"/>